<dbReference type="EMBL" id="FQYW01000015">
    <property type="protein sequence ID" value="SHI83334.1"/>
    <property type="molecule type" value="Genomic_DNA"/>
</dbReference>
<name>A0A1M6GNX7_9FIRM</name>
<dbReference type="Pfam" id="PF01695">
    <property type="entry name" value="IstB_IS21"/>
    <property type="match status" value="1"/>
</dbReference>
<evidence type="ECO:0000313" key="4">
    <source>
        <dbReference type="Proteomes" id="UP000191240"/>
    </source>
</evidence>
<dbReference type="Proteomes" id="UP000191240">
    <property type="component" value="Unassembled WGS sequence"/>
</dbReference>
<evidence type="ECO:0000259" key="1">
    <source>
        <dbReference type="Pfam" id="PF01695"/>
    </source>
</evidence>
<dbReference type="RefSeq" id="WP_234985332.1">
    <property type="nucleotide sequence ID" value="NZ_FQYW01000015.1"/>
</dbReference>
<feature type="domain" description="IstB-like ATP-binding" evidence="1">
    <location>
        <begin position="9"/>
        <end position="56"/>
    </location>
</feature>
<dbReference type="GO" id="GO:0005524">
    <property type="term" value="F:ATP binding"/>
    <property type="evidence" value="ECO:0007669"/>
    <property type="project" value="InterPro"/>
</dbReference>
<reference evidence="3 4" key="1">
    <citation type="submission" date="2016-11" db="EMBL/GenBank/DDBJ databases">
        <authorList>
            <person name="Jaros S."/>
            <person name="Januszkiewicz K."/>
            <person name="Wedrychowicz H."/>
        </authorList>
    </citation>
    <scope>NUCLEOTIDE SEQUENCE [LARGE SCALE GENOMIC DNA]</scope>
    <source>
        <strain evidence="3 4">DSM 3074</strain>
    </source>
</reference>
<sequence length="72" mass="8500">RYNKEGMFNTVFTSNKQPSQWKECFEEEDALLCSLDRIFDNAIVFNLKGKSYRGRKLKVVNVQVDNLNHEDK</sequence>
<dbReference type="InterPro" id="IPR002611">
    <property type="entry name" value="IstB_ATP-bd"/>
</dbReference>
<evidence type="ECO:0000313" key="2">
    <source>
        <dbReference type="EMBL" id="SHI83334.1"/>
    </source>
</evidence>
<dbReference type="EMBL" id="FQYW01000034">
    <property type="protein sequence ID" value="SHJ11612.1"/>
    <property type="molecule type" value="Genomic_DNA"/>
</dbReference>
<proteinExistence type="predicted"/>
<organism evidence="3 4">
    <name type="scientific">Anaerovibrio lipolyticus DSM 3074</name>
    <dbReference type="NCBI Taxonomy" id="1120997"/>
    <lineage>
        <taxon>Bacteria</taxon>
        <taxon>Bacillati</taxon>
        <taxon>Bacillota</taxon>
        <taxon>Negativicutes</taxon>
        <taxon>Selenomonadales</taxon>
        <taxon>Selenomonadaceae</taxon>
        <taxon>Anaerovibrio</taxon>
    </lineage>
</organism>
<accession>A0A1M6GNX7</accession>
<gene>
    <name evidence="2" type="ORF">SAMN02745671_01832</name>
    <name evidence="3" type="ORF">SAMN02745671_02723</name>
</gene>
<evidence type="ECO:0000313" key="3">
    <source>
        <dbReference type="EMBL" id="SHJ11612.1"/>
    </source>
</evidence>
<dbReference type="InterPro" id="IPR027417">
    <property type="entry name" value="P-loop_NTPase"/>
</dbReference>
<feature type="non-terminal residue" evidence="3">
    <location>
        <position position="1"/>
    </location>
</feature>
<protein>
    <recommendedName>
        <fullName evidence="1">IstB-like ATP-binding domain-containing protein</fullName>
    </recommendedName>
</protein>
<dbReference type="AlphaFoldDB" id="A0A1M6GNX7"/>
<dbReference type="Gene3D" id="3.40.50.300">
    <property type="entry name" value="P-loop containing nucleotide triphosphate hydrolases"/>
    <property type="match status" value="1"/>
</dbReference>